<protein>
    <recommendedName>
        <fullName evidence="2">histidine kinase</fullName>
        <ecNumber evidence="2">2.7.13.3</ecNumber>
    </recommendedName>
</protein>
<reference evidence="9" key="1">
    <citation type="submission" date="2016-10" db="EMBL/GenBank/DDBJ databases">
        <title>CRISPR-Cas defence system in Roseofilum reptotaenium: evidence of a bacteriophage-cyanobacterium arms race in the coral black band disease.</title>
        <authorList>
            <person name="Buerger P."/>
            <person name="Wood-Charlson E.M."/>
            <person name="Weynberg K.D."/>
            <person name="Willis B."/>
            <person name="Van Oppen M.J."/>
        </authorList>
    </citation>
    <scope>NUCLEOTIDE SEQUENCE [LARGE SCALE GENOMIC DNA]</scope>
    <source>
        <strain evidence="9">AO1-A</strain>
    </source>
</reference>
<dbReference type="CDD" id="cd00082">
    <property type="entry name" value="HisKA"/>
    <property type="match status" value="1"/>
</dbReference>
<gene>
    <name evidence="9" type="ORF">BI308_16925</name>
</gene>
<keyword evidence="3 6" id="KW-0597">Phosphoprotein</keyword>
<evidence type="ECO:0000259" key="8">
    <source>
        <dbReference type="PROSITE" id="PS50110"/>
    </source>
</evidence>
<evidence type="ECO:0000313" key="9">
    <source>
        <dbReference type="EMBL" id="OJJ24399.1"/>
    </source>
</evidence>
<dbReference type="GO" id="GO:0000155">
    <property type="term" value="F:phosphorelay sensor kinase activity"/>
    <property type="evidence" value="ECO:0007669"/>
    <property type="project" value="InterPro"/>
</dbReference>
<evidence type="ECO:0000256" key="1">
    <source>
        <dbReference type="ARBA" id="ARBA00000085"/>
    </source>
</evidence>
<proteinExistence type="predicted"/>
<sequence length="360" mass="40209">MNESSILIVDDEPDNFDVIETLLSNQDYNLYYAANGQEALTSLETYNPGLILLDVMMPGIDGIEVCRQIKSLAKWKVVPIIMITALSEKSDLARCLNAGADDFISKPVNGMELRARISSMLRIKQQYDELESLLKLREDMVKMVVHDLRNPLGSVLFGLELLRTREYSPEKQKDKLDRIYHSAQALQVLIDDLLKISLLESGKVRLNLQEMDLAVLVSSAISNFEEIAANRNQILITLYSEEPRSVIAIDEAMMHRVLDNLLSNAIKFSPVDSQIIIHLNAPISGPITLEVLDKGPGVPESLKEKIFEKYEIGNILPDISQIGLGLAFCKLVVEAHGGNIQVSNNKPHGSIFKITLPIKY</sequence>
<evidence type="ECO:0000256" key="6">
    <source>
        <dbReference type="PROSITE-ProRule" id="PRU00169"/>
    </source>
</evidence>
<keyword evidence="5" id="KW-0902">Two-component regulatory system</keyword>
<dbReference type="PRINTS" id="PR00344">
    <property type="entry name" value="BCTRLSENSOR"/>
</dbReference>
<evidence type="ECO:0000256" key="4">
    <source>
        <dbReference type="ARBA" id="ARBA00022777"/>
    </source>
</evidence>
<dbReference type="SUPFAM" id="SSF52172">
    <property type="entry name" value="CheY-like"/>
    <property type="match status" value="1"/>
</dbReference>
<dbReference type="InterPro" id="IPR036097">
    <property type="entry name" value="HisK_dim/P_sf"/>
</dbReference>
<dbReference type="AlphaFoldDB" id="A0A1L9QP18"/>
<dbReference type="EC" id="2.7.13.3" evidence="2"/>
<keyword evidence="4 9" id="KW-0808">Transferase</keyword>
<dbReference type="Proteomes" id="UP000183940">
    <property type="component" value="Unassembled WGS sequence"/>
</dbReference>
<dbReference type="SMART" id="SM00448">
    <property type="entry name" value="REC"/>
    <property type="match status" value="1"/>
</dbReference>
<dbReference type="PROSITE" id="PS50109">
    <property type="entry name" value="HIS_KIN"/>
    <property type="match status" value="1"/>
</dbReference>
<evidence type="ECO:0000313" key="10">
    <source>
        <dbReference type="Proteomes" id="UP000183940"/>
    </source>
</evidence>
<dbReference type="PANTHER" id="PTHR43547:SF2">
    <property type="entry name" value="HYBRID SIGNAL TRANSDUCTION HISTIDINE KINASE C"/>
    <property type="match status" value="1"/>
</dbReference>
<dbReference type="SUPFAM" id="SSF55874">
    <property type="entry name" value="ATPase domain of HSP90 chaperone/DNA topoisomerase II/histidine kinase"/>
    <property type="match status" value="1"/>
</dbReference>
<name>A0A1L9QP18_9CYAN</name>
<dbReference type="SMART" id="SM00387">
    <property type="entry name" value="HATPase_c"/>
    <property type="match status" value="1"/>
</dbReference>
<comment type="catalytic activity">
    <reaction evidence="1">
        <text>ATP + protein L-histidine = ADP + protein N-phospho-L-histidine.</text>
        <dbReference type="EC" id="2.7.13.3"/>
    </reaction>
</comment>
<dbReference type="InterPro" id="IPR036890">
    <property type="entry name" value="HATPase_C_sf"/>
</dbReference>
<dbReference type="InterPro" id="IPR011006">
    <property type="entry name" value="CheY-like_superfamily"/>
</dbReference>
<dbReference type="Gene3D" id="3.30.565.10">
    <property type="entry name" value="Histidine kinase-like ATPase, C-terminal domain"/>
    <property type="match status" value="1"/>
</dbReference>
<accession>A0A1L9QP18</accession>
<dbReference type="InterPro" id="IPR003661">
    <property type="entry name" value="HisK_dim/P_dom"/>
</dbReference>
<dbReference type="InterPro" id="IPR005467">
    <property type="entry name" value="His_kinase_dom"/>
</dbReference>
<dbReference type="InterPro" id="IPR001789">
    <property type="entry name" value="Sig_transdc_resp-reg_receiver"/>
</dbReference>
<dbReference type="Gene3D" id="1.10.287.130">
    <property type="match status" value="1"/>
</dbReference>
<dbReference type="SUPFAM" id="SSF47384">
    <property type="entry name" value="Homodimeric domain of signal transducing histidine kinase"/>
    <property type="match status" value="1"/>
</dbReference>
<comment type="caution">
    <text evidence="9">The sequence shown here is derived from an EMBL/GenBank/DDBJ whole genome shotgun (WGS) entry which is preliminary data.</text>
</comment>
<dbReference type="STRING" id="1925591.BI308_16925"/>
<evidence type="ECO:0000256" key="2">
    <source>
        <dbReference type="ARBA" id="ARBA00012438"/>
    </source>
</evidence>
<dbReference type="SMART" id="SM00388">
    <property type="entry name" value="HisKA"/>
    <property type="match status" value="1"/>
</dbReference>
<dbReference type="PROSITE" id="PS50110">
    <property type="entry name" value="RESPONSE_REGULATORY"/>
    <property type="match status" value="1"/>
</dbReference>
<feature type="modified residue" description="4-aspartylphosphate" evidence="6">
    <location>
        <position position="54"/>
    </location>
</feature>
<keyword evidence="10" id="KW-1185">Reference proteome</keyword>
<dbReference type="Pfam" id="PF00512">
    <property type="entry name" value="HisKA"/>
    <property type="match status" value="1"/>
</dbReference>
<dbReference type="FunFam" id="3.40.50.2300:FF:000444">
    <property type="entry name" value="Sensory transduction histidine kinase"/>
    <property type="match status" value="1"/>
</dbReference>
<dbReference type="PANTHER" id="PTHR43547">
    <property type="entry name" value="TWO-COMPONENT HISTIDINE KINASE"/>
    <property type="match status" value="1"/>
</dbReference>
<evidence type="ECO:0000256" key="5">
    <source>
        <dbReference type="ARBA" id="ARBA00023012"/>
    </source>
</evidence>
<dbReference type="EMBL" id="MLAW01000032">
    <property type="protein sequence ID" value="OJJ24399.1"/>
    <property type="molecule type" value="Genomic_DNA"/>
</dbReference>
<evidence type="ECO:0000256" key="3">
    <source>
        <dbReference type="ARBA" id="ARBA00022553"/>
    </source>
</evidence>
<dbReference type="CDD" id="cd00075">
    <property type="entry name" value="HATPase"/>
    <property type="match status" value="1"/>
</dbReference>
<feature type="domain" description="Response regulatory" evidence="8">
    <location>
        <begin position="5"/>
        <end position="121"/>
    </location>
</feature>
<organism evidence="9 10">
    <name type="scientific">Roseofilum reptotaenium AO1-A</name>
    <dbReference type="NCBI Taxonomy" id="1925591"/>
    <lineage>
        <taxon>Bacteria</taxon>
        <taxon>Bacillati</taxon>
        <taxon>Cyanobacteriota</taxon>
        <taxon>Cyanophyceae</taxon>
        <taxon>Desertifilales</taxon>
        <taxon>Desertifilaceae</taxon>
        <taxon>Roseofilum</taxon>
    </lineage>
</organism>
<feature type="domain" description="Histidine kinase" evidence="7">
    <location>
        <begin position="143"/>
        <end position="360"/>
    </location>
</feature>
<dbReference type="InterPro" id="IPR003594">
    <property type="entry name" value="HATPase_dom"/>
</dbReference>
<dbReference type="Pfam" id="PF02518">
    <property type="entry name" value="HATPase_c"/>
    <property type="match status" value="1"/>
</dbReference>
<keyword evidence="4 9" id="KW-0418">Kinase</keyword>
<dbReference type="Gene3D" id="3.40.50.2300">
    <property type="match status" value="1"/>
</dbReference>
<dbReference type="Pfam" id="PF00072">
    <property type="entry name" value="Response_reg"/>
    <property type="match status" value="1"/>
</dbReference>
<dbReference type="InterPro" id="IPR004358">
    <property type="entry name" value="Sig_transdc_His_kin-like_C"/>
</dbReference>
<evidence type="ECO:0000259" key="7">
    <source>
        <dbReference type="PROSITE" id="PS50109"/>
    </source>
</evidence>